<protein>
    <submittedName>
        <fullName evidence="2">PQQ-dependent sugar dehydrogenase</fullName>
        <ecNumber evidence="2">1.1.5.-</ecNumber>
    </submittedName>
</protein>
<organism evidence="2 3">
    <name type="scientific">Vibrio olivae</name>
    <dbReference type="NCBI Taxonomy" id="1243002"/>
    <lineage>
        <taxon>Bacteria</taxon>
        <taxon>Pseudomonadati</taxon>
        <taxon>Pseudomonadota</taxon>
        <taxon>Gammaproteobacteria</taxon>
        <taxon>Vibrionales</taxon>
        <taxon>Vibrionaceae</taxon>
        <taxon>Vibrio</taxon>
    </lineage>
</organism>
<dbReference type="SUPFAM" id="SSF50952">
    <property type="entry name" value="Soluble quinoprotein glucose dehydrogenase"/>
    <property type="match status" value="1"/>
</dbReference>
<dbReference type="RefSeq" id="WP_390189636.1">
    <property type="nucleotide sequence ID" value="NZ_JBHMEP010000001.1"/>
</dbReference>
<dbReference type="Proteomes" id="UP001589645">
    <property type="component" value="Unassembled WGS sequence"/>
</dbReference>
<sequence length="356" mass="39942">MKPLHITLLFTLLVPLPSYALKAEKVFSGLTLPWGFEFIDDHRLILNEKYGDISLVDLSNQTKTQLFHVPQLFSDGQGGLMDVKASPFEYDTFYFTYSQRVGGSGQTALARARIEDDKFHAWKTLLVTESGSDTSRHFGSRLTFDKQSIYMTVGERGIRDNAQNLSTHAGSVLRLTPQGQAFADNPFLTQPDTQPEIWSYGHRNPQGIVYDSATSRLWEIEHGPRGGDEINLVKKGANYGWPLTSHGKEYWGPVSVGDSKEKEGIESPKHVFTPSIAPGSMVLYKGDKYPELTGKLLVGALKLTHINVLSIEADQSVVERMRLFEDLNERIRQIAVNPQGMIFFSTDNGNLYRIIE</sequence>
<gene>
    <name evidence="2" type="ORF">ACFFUV_03245</name>
</gene>
<comment type="caution">
    <text evidence="2">The sequence shown here is derived from an EMBL/GenBank/DDBJ whole genome shotgun (WGS) entry which is preliminary data.</text>
</comment>
<evidence type="ECO:0000259" key="1">
    <source>
        <dbReference type="Pfam" id="PF07995"/>
    </source>
</evidence>
<reference evidence="2 3" key="1">
    <citation type="submission" date="2024-09" db="EMBL/GenBank/DDBJ databases">
        <authorList>
            <person name="Sun Q."/>
            <person name="Mori K."/>
        </authorList>
    </citation>
    <scope>NUCLEOTIDE SEQUENCE [LARGE SCALE GENOMIC DNA]</scope>
    <source>
        <strain evidence="2 3">CECT 8064</strain>
    </source>
</reference>
<dbReference type="Gene3D" id="2.120.10.30">
    <property type="entry name" value="TolB, C-terminal domain"/>
    <property type="match status" value="1"/>
</dbReference>
<keyword evidence="2" id="KW-0560">Oxidoreductase</keyword>
<evidence type="ECO:0000313" key="3">
    <source>
        <dbReference type="Proteomes" id="UP001589645"/>
    </source>
</evidence>
<dbReference type="PANTHER" id="PTHR19328">
    <property type="entry name" value="HEDGEHOG-INTERACTING PROTEIN"/>
    <property type="match status" value="1"/>
</dbReference>
<dbReference type="GO" id="GO:0016491">
    <property type="term" value="F:oxidoreductase activity"/>
    <property type="evidence" value="ECO:0007669"/>
    <property type="project" value="UniProtKB-KW"/>
</dbReference>
<proteinExistence type="predicted"/>
<accession>A0ABV5HIC2</accession>
<dbReference type="EMBL" id="JBHMEP010000001">
    <property type="protein sequence ID" value="MFB9133980.1"/>
    <property type="molecule type" value="Genomic_DNA"/>
</dbReference>
<keyword evidence="3" id="KW-1185">Reference proteome</keyword>
<name>A0ABV5HIC2_9VIBR</name>
<dbReference type="Pfam" id="PF07995">
    <property type="entry name" value="GSDH"/>
    <property type="match status" value="1"/>
</dbReference>
<dbReference type="InterPro" id="IPR011041">
    <property type="entry name" value="Quinoprot_gluc/sorb_DH_b-prop"/>
</dbReference>
<dbReference type="EC" id="1.1.5.-" evidence="2"/>
<dbReference type="PANTHER" id="PTHR19328:SF75">
    <property type="entry name" value="ALDOSE SUGAR DEHYDROGENASE YLII"/>
    <property type="match status" value="1"/>
</dbReference>
<feature type="domain" description="Glucose/Sorbosone dehydrogenase" evidence="1">
    <location>
        <begin position="31"/>
        <end position="353"/>
    </location>
</feature>
<dbReference type="InterPro" id="IPR011042">
    <property type="entry name" value="6-blade_b-propeller_TolB-like"/>
</dbReference>
<evidence type="ECO:0000313" key="2">
    <source>
        <dbReference type="EMBL" id="MFB9133980.1"/>
    </source>
</evidence>
<dbReference type="InterPro" id="IPR012938">
    <property type="entry name" value="Glc/Sorbosone_DH"/>
</dbReference>